<accession>A0ACB6R6H3</accession>
<comment type="caution">
    <text evidence="1">The sequence shown here is derived from an EMBL/GenBank/DDBJ whole genome shotgun (WGS) entry which is preliminary data.</text>
</comment>
<keyword evidence="2" id="KW-1185">Reference proteome</keyword>
<dbReference type="Proteomes" id="UP000799755">
    <property type="component" value="Unassembled WGS sequence"/>
</dbReference>
<protein>
    <submittedName>
        <fullName evidence="1">Uncharacterized protein</fullName>
    </submittedName>
</protein>
<sequence>IDPEDANQSWHSYTLEDVGGGVLKLVRQRTRGEHPIFSYPNKDGGSNVPIKTEDAGNEGGASRVVLVKPRSNPSCTLDTTPYTQIFGTFYNIPPSVSTTDIGAALMQSEELVKVAMDLGCLHLIQPYLGNVFGQFRQKLFVAIKSDPARWIQLAMALENTSIYTECLIHLVGAHPGWTSPTSKKTLPTELQQLIARKSEELDSKCTELERELLLVTIKVRRGPVTPQDGHVETWMLVQMFRDALATQLLSMRTPKQMTLRRGVVYRKLRKGGSEYMEIDEVRGVCRGIMQSDWKDLAEDLKILKEYAAAMVEDMAANELMIDPDAHGIGYLTCTKVKADDMPWHPVPFGS</sequence>
<gene>
    <name evidence="1" type="ORF">BDR25DRAFT_385577</name>
</gene>
<reference evidence="1" key="1">
    <citation type="journal article" date="2020" name="Stud. Mycol.">
        <title>101 Dothideomycetes genomes: a test case for predicting lifestyles and emergence of pathogens.</title>
        <authorList>
            <person name="Haridas S."/>
            <person name="Albert R."/>
            <person name="Binder M."/>
            <person name="Bloem J."/>
            <person name="Labutti K."/>
            <person name="Salamov A."/>
            <person name="Andreopoulos B."/>
            <person name="Baker S."/>
            <person name="Barry K."/>
            <person name="Bills G."/>
            <person name="Bluhm B."/>
            <person name="Cannon C."/>
            <person name="Castanera R."/>
            <person name="Culley D."/>
            <person name="Daum C."/>
            <person name="Ezra D."/>
            <person name="Gonzalez J."/>
            <person name="Henrissat B."/>
            <person name="Kuo A."/>
            <person name="Liang C."/>
            <person name="Lipzen A."/>
            <person name="Lutzoni F."/>
            <person name="Magnuson J."/>
            <person name="Mondo S."/>
            <person name="Nolan M."/>
            <person name="Ohm R."/>
            <person name="Pangilinan J."/>
            <person name="Park H.-J."/>
            <person name="Ramirez L."/>
            <person name="Alfaro M."/>
            <person name="Sun H."/>
            <person name="Tritt A."/>
            <person name="Yoshinaga Y."/>
            <person name="Zwiers L.-H."/>
            <person name="Turgeon B."/>
            <person name="Goodwin S."/>
            <person name="Spatafora J."/>
            <person name="Crous P."/>
            <person name="Grigoriev I."/>
        </authorList>
    </citation>
    <scope>NUCLEOTIDE SEQUENCE</scope>
    <source>
        <strain evidence="1">ATCC 200398</strain>
    </source>
</reference>
<feature type="non-terminal residue" evidence="1">
    <location>
        <position position="1"/>
    </location>
</feature>
<name>A0ACB6R6H3_9PLEO</name>
<proteinExistence type="predicted"/>
<evidence type="ECO:0000313" key="1">
    <source>
        <dbReference type="EMBL" id="KAF2474117.1"/>
    </source>
</evidence>
<evidence type="ECO:0000313" key="2">
    <source>
        <dbReference type="Proteomes" id="UP000799755"/>
    </source>
</evidence>
<dbReference type="EMBL" id="MU003498">
    <property type="protein sequence ID" value="KAF2474117.1"/>
    <property type="molecule type" value="Genomic_DNA"/>
</dbReference>
<organism evidence="1 2">
    <name type="scientific">Lindgomyces ingoldianus</name>
    <dbReference type="NCBI Taxonomy" id="673940"/>
    <lineage>
        <taxon>Eukaryota</taxon>
        <taxon>Fungi</taxon>
        <taxon>Dikarya</taxon>
        <taxon>Ascomycota</taxon>
        <taxon>Pezizomycotina</taxon>
        <taxon>Dothideomycetes</taxon>
        <taxon>Pleosporomycetidae</taxon>
        <taxon>Pleosporales</taxon>
        <taxon>Lindgomycetaceae</taxon>
        <taxon>Lindgomyces</taxon>
    </lineage>
</organism>